<comment type="caution">
    <text evidence="7">The sequence shown here is derived from an EMBL/GenBank/DDBJ whole genome shotgun (WGS) entry which is preliminary data.</text>
</comment>
<dbReference type="SMART" id="SM00861">
    <property type="entry name" value="Transket_pyr"/>
    <property type="match status" value="1"/>
</dbReference>
<dbReference type="PANTHER" id="PTHR42980">
    <property type="entry name" value="2-OXOISOVALERATE DEHYDROGENASE SUBUNIT BETA-RELATED"/>
    <property type="match status" value="1"/>
</dbReference>
<sequence>MIANNYRPEDTYDTSNLTFDDFKQMVINDYDIAFKSRQASILGRREVLTGKAKFGIFGDGKEVAQLAMAKVFKPGDWRAGYYRDQTFMFAAEMASIKEMYAQLYATPDIEKEPFSVGRQMNAHFATRSLNEDGSWKNLVEMKNTSSDISPTAGQMARLVGLAYASKLYRQNPDLKEFSNFSINGNEVAFGTIGNASTTEGVFFEAINAAGVLQIPMAISIWDDNYGISVPAKYQTTKEDISEVLKGFQREEGKPGFEIFKVKGWDYVALCETYERAIKICREEHVPVLIHVTELTQPLGHSTSGSHERYKSKARLEWEKEYDCLLKMREWLLSSAILTEGELEVLEEEAKKYVKTCLRDAWKEISTVIKAERQEALALIDAIAADVEAVEKVSLVLKSEIDPMRREVFSAVRKTIRLSRNKPSAVRDRLINWYQTELKKNEERYNSKLFSDTPKSPLKIADVAPVYGEERNMVDGRELLNACFDANFARDPKLVAFGEDLGAIGDVNQGFAGLQAKYGEIRITDTGIREMTIIGQGIGLALRGFKPVAEIQYLDYVVFALNVLTDDLASLSYRTKAGQIAPMIIRTRGHRLEGIWHAGSPIGMILNALKGIHLCVPRNMTQAAGMYNVLLRGDEPALMIECLNGYRLKEKMPENPGDFTVALGKVEVLKEGRDITVVSYGATLRLVLEAAEELEAYGVIAEVIDAQTLMPFDLAMDCKKSLEKTNRLLVVDEDVPGGASAFILQDILERQDGYFLLDGKPETLSAKEHRPPYGSDGDYFTKPSVDDIVERIYTMVSQSNPAKYPPIF</sequence>
<comment type="cofactor">
    <cofactor evidence="1">
        <name>thiamine diphosphate</name>
        <dbReference type="ChEBI" id="CHEBI:58937"/>
    </cofactor>
</comment>
<keyword evidence="8" id="KW-1185">Reference proteome</keyword>
<dbReference type="Gene3D" id="3.40.50.920">
    <property type="match status" value="1"/>
</dbReference>
<dbReference type="Pfam" id="PF00676">
    <property type="entry name" value="E1_dh"/>
    <property type="match status" value="1"/>
</dbReference>
<evidence type="ECO:0000256" key="3">
    <source>
        <dbReference type="ARBA" id="ARBA00012277"/>
    </source>
</evidence>
<dbReference type="OrthoDB" id="9769337at2"/>
<dbReference type="GO" id="GO:0007584">
    <property type="term" value="P:response to nutrient"/>
    <property type="evidence" value="ECO:0007669"/>
    <property type="project" value="TreeGrafter"/>
</dbReference>
<dbReference type="Proteomes" id="UP000283433">
    <property type="component" value="Unassembled WGS sequence"/>
</dbReference>
<evidence type="ECO:0000256" key="5">
    <source>
        <dbReference type="ARBA" id="ARBA00023052"/>
    </source>
</evidence>
<protein>
    <recommendedName>
        <fullName evidence="3">3-methyl-2-oxobutanoate dehydrogenase (2-methylpropanoyl-transferring)</fullName>
        <ecNumber evidence="3">1.2.4.4</ecNumber>
    </recommendedName>
</protein>
<evidence type="ECO:0000259" key="6">
    <source>
        <dbReference type="SMART" id="SM00861"/>
    </source>
</evidence>
<dbReference type="InterPro" id="IPR005475">
    <property type="entry name" value="Transketolase-like_Pyr-bd"/>
</dbReference>
<evidence type="ECO:0000313" key="7">
    <source>
        <dbReference type="EMBL" id="RKD13256.1"/>
    </source>
</evidence>
<evidence type="ECO:0000256" key="1">
    <source>
        <dbReference type="ARBA" id="ARBA00001964"/>
    </source>
</evidence>
<keyword evidence="4" id="KW-0560">Oxidoreductase</keyword>
<accession>A0A419S2Q6</accession>
<dbReference type="Pfam" id="PF02780">
    <property type="entry name" value="Transketolase_C"/>
    <property type="match status" value="1"/>
</dbReference>
<reference evidence="7 8" key="1">
    <citation type="submission" date="2016-07" db="EMBL/GenBank/DDBJ databases">
        <title>Genome of Pelobium manganitolerans.</title>
        <authorList>
            <person name="Wu S."/>
            <person name="Wang G."/>
        </authorList>
    </citation>
    <scope>NUCLEOTIDE SEQUENCE [LARGE SCALE GENOMIC DNA]</scope>
    <source>
        <strain evidence="7 8">YS-25</strain>
    </source>
</reference>
<gene>
    <name evidence="7" type="ORF">BCY91_10595</name>
</gene>
<dbReference type="GO" id="GO:0003863">
    <property type="term" value="F:branched-chain 2-oxo acid dehydrogenase activity"/>
    <property type="evidence" value="ECO:0007669"/>
    <property type="project" value="UniProtKB-EC"/>
</dbReference>
<dbReference type="InterPro" id="IPR029061">
    <property type="entry name" value="THDP-binding"/>
</dbReference>
<dbReference type="Pfam" id="PF02779">
    <property type="entry name" value="Transket_pyr"/>
    <property type="match status" value="1"/>
</dbReference>
<dbReference type="EC" id="1.2.4.4" evidence="3"/>
<dbReference type="Gene3D" id="3.40.50.970">
    <property type="match status" value="2"/>
</dbReference>
<evidence type="ECO:0000256" key="2">
    <source>
        <dbReference type="ARBA" id="ARBA00003906"/>
    </source>
</evidence>
<dbReference type="SUPFAM" id="SSF52922">
    <property type="entry name" value="TK C-terminal domain-like"/>
    <property type="match status" value="1"/>
</dbReference>
<dbReference type="RefSeq" id="WP_120182907.1">
    <property type="nucleotide sequence ID" value="NZ_MBTA01000028.1"/>
</dbReference>
<dbReference type="GO" id="GO:0009083">
    <property type="term" value="P:branched-chain amino acid catabolic process"/>
    <property type="evidence" value="ECO:0007669"/>
    <property type="project" value="TreeGrafter"/>
</dbReference>
<organism evidence="7 8">
    <name type="scientific">Pelobium manganitolerans</name>
    <dbReference type="NCBI Taxonomy" id="1842495"/>
    <lineage>
        <taxon>Bacteria</taxon>
        <taxon>Pseudomonadati</taxon>
        <taxon>Bacteroidota</taxon>
        <taxon>Sphingobacteriia</taxon>
        <taxon>Sphingobacteriales</taxon>
        <taxon>Sphingobacteriaceae</taxon>
        <taxon>Pelobium</taxon>
    </lineage>
</organism>
<feature type="domain" description="Transketolase-like pyrimidine-binding" evidence="6">
    <location>
        <begin position="473"/>
        <end position="647"/>
    </location>
</feature>
<dbReference type="InterPro" id="IPR001017">
    <property type="entry name" value="DH_E1"/>
</dbReference>
<comment type="function">
    <text evidence="2">E1 component of the 2-oxoglutarate dehydrogenase (OGDH) complex which catalyzes the decarboxylation of 2-oxoglutarate, the first step in the conversion of 2-oxoglutarate to succinyl-CoA and CO(2).</text>
</comment>
<name>A0A419S2Q6_9SPHI</name>
<dbReference type="PANTHER" id="PTHR42980:SF1">
    <property type="entry name" value="2-OXOISOVALERATE DEHYDROGENASE SUBUNIT BETA, MITOCHONDRIAL"/>
    <property type="match status" value="1"/>
</dbReference>
<evidence type="ECO:0000256" key="4">
    <source>
        <dbReference type="ARBA" id="ARBA00023002"/>
    </source>
</evidence>
<dbReference type="SUPFAM" id="SSF52518">
    <property type="entry name" value="Thiamin diphosphate-binding fold (THDP-binding)"/>
    <property type="match status" value="2"/>
</dbReference>
<evidence type="ECO:0000313" key="8">
    <source>
        <dbReference type="Proteomes" id="UP000283433"/>
    </source>
</evidence>
<dbReference type="EMBL" id="MBTA01000028">
    <property type="protein sequence ID" value="RKD13256.1"/>
    <property type="molecule type" value="Genomic_DNA"/>
</dbReference>
<dbReference type="InterPro" id="IPR009014">
    <property type="entry name" value="Transketo_C/PFOR_II"/>
</dbReference>
<dbReference type="CDD" id="cd02000">
    <property type="entry name" value="TPP_E1_PDC_ADC_BCADC"/>
    <property type="match status" value="1"/>
</dbReference>
<dbReference type="AlphaFoldDB" id="A0A419S2Q6"/>
<keyword evidence="5" id="KW-0786">Thiamine pyrophosphate</keyword>
<dbReference type="InterPro" id="IPR033248">
    <property type="entry name" value="Transketolase_C"/>
</dbReference>
<proteinExistence type="predicted"/>